<dbReference type="KEGG" id="pmal:PMUG01_00027900"/>
<dbReference type="GeneID" id="39865738"/>
<dbReference type="Pfam" id="PF12420">
    <property type="entry name" value="DUF3671"/>
    <property type="match status" value="1"/>
</dbReference>
<organism evidence="2 3">
    <name type="scientific">Plasmodium malariae</name>
    <dbReference type="NCBI Taxonomy" id="5858"/>
    <lineage>
        <taxon>Eukaryota</taxon>
        <taxon>Sar</taxon>
        <taxon>Alveolata</taxon>
        <taxon>Apicomplexa</taxon>
        <taxon>Aconoidasida</taxon>
        <taxon>Haemosporida</taxon>
        <taxon>Plasmodiidae</taxon>
        <taxon>Plasmodium</taxon>
        <taxon>Plasmodium (Plasmodium)</taxon>
    </lineage>
</organism>
<keyword evidence="3" id="KW-1185">Reference proteome</keyword>
<keyword evidence="1" id="KW-0812">Transmembrane</keyword>
<name>A0A1D3JH26_PLAMA</name>
<keyword evidence="1" id="KW-0472">Membrane</keyword>
<dbReference type="Proteomes" id="UP000219813">
    <property type="component" value="Unassembled WGS sequence"/>
</dbReference>
<reference evidence="2 3" key="1">
    <citation type="submission" date="2016-06" db="EMBL/GenBank/DDBJ databases">
        <authorList>
            <consortium name="Pathogen Informatics"/>
        </authorList>
    </citation>
    <scope>NUCLEOTIDE SEQUENCE [LARGE SCALE GENOMIC DNA]</scope>
</reference>
<evidence type="ECO:0000313" key="3">
    <source>
        <dbReference type="Proteomes" id="UP000219813"/>
    </source>
</evidence>
<dbReference type="AlphaFoldDB" id="A0A1D3JH26"/>
<gene>
    <name evidence="2" type="primary">PmUG01_00027900</name>
    <name evidence="2" type="ORF">PMUG01_00027900</name>
</gene>
<feature type="transmembrane region" description="Helical" evidence="1">
    <location>
        <begin position="6"/>
        <end position="27"/>
    </location>
</feature>
<protein>
    <recommendedName>
        <fullName evidence="4">Fam-l protein</fullName>
    </recommendedName>
</protein>
<feature type="transmembrane region" description="Helical" evidence="1">
    <location>
        <begin position="240"/>
        <end position="262"/>
    </location>
</feature>
<evidence type="ECO:0000256" key="1">
    <source>
        <dbReference type="SAM" id="Phobius"/>
    </source>
</evidence>
<accession>A0A1D3JH26</accession>
<evidence type="ECO:0008006" key="4">
    <source>
        <dbReference type="Google" id="ProtNLM"/>
    </source>
</evidence>
<dbReference type="InterPro" id="IPR022139">
    <property type="entry name" value="Fam-L/Fam-M-like_plasmodium"/>
</dbReference>
<dbReference type="OrthoDB" id="10669034at2759"/>
<evidence type="ECO:0000313" key="2">
    <source>
        <dbReference type="EMBL" id="SBT85450.1"/>
    </source>
</evidence>
<dbReference type="EMBL" id="FLRL01000002">
    <property type="protein sequence ID" value="SBT85450.1"/>
    <property type="molecule type" value="Genomic_DNA"/>
</dbReference>
<dbReference type="RefSeq" id="XP_028858866.1">
    <property type="nucleotide sequence ID" value="XM_029003355.1"/>
</dbReference>
<keyword evidence="1" id="KW-1133">Transmembrane helix</keyword>
<feature type="transmembrane region" description="Helical" evidence="1">
    <location>
        <begin position="161"/>
        <end position="181"/>
    </location>
</feature>
<dbReference type="VEuPathDB" id="PlasmoDB:PmUG01_00027900"/>
<proteinExistence type="predicted"/>
<sequence>MEQCIKFIFFIKISMFILLNWMCHFYCDMISFNKILDEKYNFGKKLDTRIYRLLGNYKNYIYSYVGDLELNIPYSTKKKNEKLLTNDNEKLDKEKKEKLQRSLLYKEQLIKRLMKNKCTMLHKSYNYYEKKIMNGLDDKSFFKKMILINDKDYKKLKCKKYRLRICLLLLLFILVLILPIIDLSYGKFKKTGSLLGVLCSLSGFNGEVPTEGDTLTDFFTYLLFSTCKGSNIIGYKVFGILIYCLPILILGIILIRGIYYYYKNVIKNKQIRFIKAFNEW</sequence>